<sequence length="87" mass="10008">MKFQDALVHRDHRFCVGTEQDSGRCYVSIPVSNGMVDYEEYYAIDRATFELFRRDPDAALPFVARCRRRELDELLIVPPGANRGTAI</sequence>
<dbReference type="OrthoDB" id="4318869at2"/>
<organism evidence="1 2">
    <name type="scientific">Pseudomonas viciae</name>
    <dbReference type="NCBI Taxonomy" id="2505979"/>
    <lineage>
        <taxon>Bacteria</taxon>
        <taxon>Pseudomonadati</taxon>
        <taxon>Pseudomonadota</taxon>
        <taxon>Gammaproteobacteria</taxon>
        <taxon>Pseudomonadales</taxon>
        <taxon>Pseudomonadaceae</taxon>
        <taxon>Pseudomonas</taxon>
    </lineage>
</organism>
<evidence type="ECO:0000313" key="2">
    <source>
        <dbReference type="Proteomes" id="UP000296468"/>
    </source>
</evidence>
<dbReference type="Proteomes" id="UP000296468">
    <property type="component" value="Chromosome"/>
</dbReference>
<dbReference type="EMBL" id="CP035088">
    <property type="protein sequence ID" value="QBZ92604.1"/>
    <property type="molecule type" value="Genomic_DNA"/>
</dbReference>
<protein>
    <submittedName>
        <fullName evidence="1">Uncharacterized protein</fullName>
    </submittedName>
</protein>
<reference evidence="1 2" key="1">
    <citation type="journal article" date="2019" name="Front. Microbiol.">
        <title>In silico and Genetic Analyses of Cyclic Lipopeptide Synthetic Gene Clusters in Pseudomonas sp. 11K1.</title>
        <authorList>
            <person name="Zhao H."/>
            <person name="Liu Y.P."/>
            <person name="Zhang L.Q."/>
        </authorList>
    </citation>
    <scope>NUCLEOTIDE SEQUENCE [LARGE SCALE GENOMIC DNA]</scope>
    <source>
        <strain evidence="1 2">11K1</strain>
    </source>
</reference>
<accession>A0A4V1CBJ3</accession>
<gene>
    <name evidence="1" type="ORF">EPZ47_29220</name>
</gene>
<dbReference type="KEGG" id="pvk:EPZ47_29220"/>
<name>A0A4V1CBJ3_9PSED</name>
<dbReference type="AlphaFoldDB" id="A0A4V1CBJ3"/>
<proteinExistence type="predicted"/>
<evidence type="ECO:0000313" key="1">
    <source>
        <dbReference type="EMBL" id="QBZ92604.1"/>
    </source>
</evidence>
<dbReference type="RefSeq" id="WP_135847816.1">
    <property type="nucleotide sequence ID" value="NZ_CP035088.1"/>
</dbReference>